<protein>
    <submittedName>
        <fullName evidence="2">Uncharacterized protein</fullName>
    </submittedName>
</protein>
<proteinExistence type="predicted"/>
<feature type="compositionally biased region" description="Basic and acidic residues" evidence="1">
    <location>
        <begin position="1"/>
        <end position="13"/>
    </location>
</feature>
<organism evidence="2 3">
    <name type="scientific">Ancylobacter novellus (strain ATCC 8093 / DSM 506 / JCM 20403 / CCM 1077 / IAM 12100 / NBRC 12443 / NCIMB 10456)</name>
    <name type="common">Starkeya novella</name>
    <dbReference type="NCBI Taxonomy" id="639283"/>
    <lineage>
        <taxon>Bacteria</taxon>
        <taxon>Pseudomonadati</taxon>
        <taxon>Pseudomonadota</taxon>
        <taxon>Alphaproteobacteria</taxon>
        <taxon>Hyphomicrobiales</taxon>
        <taxon>Xanthobacteraceae</taxon>
        <taxon>Ancylobacter</taxon>
    </lineage>
</organism>
<dbReference type="AlphaFoldDB" id="D6ZZS9"/>
<dbReference type="KEGG" id="sno:Snov_0006"/>
<evidence type="ECO:0000256" key="1">
    <source>
        <dbReference type="SAM" id="MobiDB-lite"/>
    </source>
</evidence>
<accession>D6ZZS9</accession>
<feature type="region of interest" description="Disordered" evidence="1">
    <location>
        <begin position="1"/>
        <end position="22"/>
    </location>
</feature>
<name>D6ZZS9_ANCN5</name>
<dbReference type="Proteomes" id="UP000006633">
    <property type="component" value="Chromosome"/>
</dbReference>
<feature type="region of interest" description="Disordered" evidence="1">
    <location>
        <begin position="196"/>
        <end position="216"/>
    </location>
</feature>
<reference evidence="2 3" key="1">
    <citation type="journal article" date="2012" name="Stand. Genomic Sci.">
        <title>Complete genome sequence of the facultatively chemolithoautotrophic and methylotrophic alpha Proteobacterium Starkeya novella type strain (ATCC 8093(T)).</title>
        <authorList>
            <person name="Kappler U."/>
            <person name="Davenport K."/>
            <person name="Beatson S."/>
            <person name="Lucas S."/>
            <person name="Lapidus A."/>
            <person name="Copeland A."/>
            <person name="Berry K.W."/>
            <person name="Glavina Del Rio T."/>
            <person name="Hammon N."/>
            <person name="Dalin E."/>
            <person name="Tice H."/>
            <person name="Pitluck S."/>
            <person name="Richardson P."/>
            <person name="Bruce D."/>
            <person name="Goodwin L.A."/>
            <person name="Han C."/>
            <person name="Tapia R."/>
            <person name="Detter J.C."/>
            <person name="Chang Y.J."/>
            <person name="Jeffries C.D."/>
            <person name="Land M."/>
            <person name="Hauser L."/>
            <person name="Kyrpides N.C."/>
            <person name="Goker M."/>
            <person name="Ivanova N."/>
            <person name="Klenk H.P."/>
            <person name="Woyke T."/>
        </authorList>
    </citation>
    <scope>NUCLEOTIDE SEQUENCE [LARGE SCALE GENOMIC DNA]</scope>
    <source>
        <strain evidence="3">ATCC 8093 / DSM 506 / JCM 20403 / CCM 1077 / IAM 12100 / NBRC 12443 / NCIMB 10456</strain>
    </source>
</reference>
<feature type="compositionally biased region" description="Basic and acidic residues" evidence="1">
    <location>
        <begin position="197"/>
        <end position="216"/>
    </location>
</feature>
<keyword evidence="3" id="KW-1185">Reference proteome</keyword>
<dbReference type="HOGENOM" id="CLU_1160524_0_0_5"/>
<dbReference type="STRING" id="639283.Snov_0006"/>
<evidence type="ECO:0000313" key="3">
    <source>
        <dbReference type="Proteomes" id="UP000006633"/>
    </source>
</evidence>
<gene>
    <name evidence="2" type="ordered locus">Snov_0006</name>
</gene>
<sequence>MNTHSLERREPLHDGSAVLGHPLYPGGQIEQLHSSARVRPFQVFEPEFGREQLQLPPQRSRGLNRGSYPNDVGEWKRFECQLGVARRYLNAIVFLKFNYRRVGRRSIIKALGCGELLCSGPDLGGIHQNNCAIADKAIDPIFSILLGEPSALGDITIYCNDRCCRRQHREHSADSRARETEPVSCISSGQYTFSCRDNGRTKNHPEEDAGDADGKRVPEASFHASTLIKRPLFVERALS</sequence>
<evidence type="ECO:0000313" key="2">
    <source>
        <dbReference type="EMBL" id="ADH87343.1"/>
    </source>
</evidence>
<dbReference type="EMBL" id="CP002026">
    <property type="protein sequence ID" value="ADH87343.1"/>
    <property type="molecule type" value="Genomic_DNA"/>
</dbReference>